<proteinExistence type="inferred from homology"/>
<dbReference type="Proteomes" id="UP001169006">
    <property type="component" value="Unassembled WGS sequence"/>
</dbReference>
<evidence type="ECO:0000259" key="5">
    <source>
        <dbReference type="PROSITE" id="PS50931"/>
    </source>
</evidence>
<comment type="caution">
    <text evidence="6">The sequence shown here is derived from an EMBL/GenBank/DDBJ whole genome shotgun (WGS) entry which is preliminary data.</text>
</comment>
<sequence>MESFARAANELGTTAAAVSQQIRTLEEWLGQRLFERKPRGVILTATGKTFGAEVSSALEKIAIAAESIRKRAPDKQVSISSLPSVVNHWLGERLPDFQRRHPDIQVSITYSAGATTAEEAGTDLLLCHGPQPSLSARLMLSGATRPAASPAYISEHGPFAEPRDLLSAQLLHDQSQQSWIRWFRAAGVEAAPQKGPIFADFNLLRSSLLAGLGIGLCPIALISKDVEEGRLILLFEQASDQAQGYWLLQRKQPSPEAGLMRDWLLEQALEHFRQTRDHSDGAIL</sequence>
<dbReference type="InterPro" id="IPR058163">
    <property type="entry name" value="LysR-type_TF_proteobact-type"/>
</dbReference>
<gene>
    <name evidence="6" type="ORF">Q2T52_17800</name>
</gene>
<name>A0ABT8T0A4_9HYPH</name>
<evidence type="ECO:0000313" key="6">
    <source>
        <dbReference type="EMBL" id="MDO1583940.1"/>
    </source>
</evidence>
<dbReference type="Gene3D" id="3.40.190.10">
    <property type="entry name" value="Periplasmic binding protein-like II"/>
    <property type="match status" value="2"/>
</dbReference>
<feature type="domain" description="HTH lysR-type" evidence="5">
    <location>
        <begin position="1"/>
        <end position="44"/>
    </location>
</feature>
<dbReference type="PANTHER" id="PTHR30537">
    <property type="entry name" value="HTH-TYPE TRANSCRIPTIONAL REGULATOR"/>
    <property type="match status" value="1"/>
</dbReference>
<keyword evidence="7" id="KW-1185">Reference proteome</keyword>
<evidence type="ECO:0000256" key="4">
    <source>
        <dbReference type="ARBA" id="ARBA00023163"/>
    </source>
</evidence>
<reference evidence="6" key="2">
    <citation type="submission" date="2023-07" db="EMBL/GenBank/DDBJ databases">
        <authorList>
            <person name="Sun H."/>
        </authorList>
    </citation>
    <scope>NUCLEOTIDE SEQUENCE</scope>
    <source>
        <strain evidence="6">05753</strain>
    </source>
</reference>
<dbReference type="SUPFAM" id="SSF53850">
    <property type="entry name" value="Periplasmic binding protein-like II"/>
    <property type="match status" value="1"/>
</dbReference>
<evidence type="ECO:0000256" key="3">
    <source>
        <dbReference type="ARBA" id="ARBA00023125"/>
    </source>
</evidence>
<dbReference type="InterPro" id="IPR036390">
    <property type="entry name" value="WH_DNA-bd_sf"/>
</dbReference>
<dbReference type="PROSITE" id="PS50931">
    <property type="entry name" value="HTH_LYSR"/>
    <property type="match status" value="1"/>
</dbReference>
<protein>
    <submittedName>
        <fullName evidence="6">LysR substrate-binding domain-containing protein</fullName>
    </submittedName>
</protein>
<evidence type="ECO:0000256" key="1">
    <source>
        <dbReference type="ARBA" id="ARBA00009437"/>
    </source>
</evidence>
<dbReference type="Pfam" id="PF03466">
    <property type="entry name" value="LysR_substrate"/>
    <property type="match status" value="1"/>
</dbReference>
<dbReference type="InterPro" id="IPR005119">
    <property type="entry name" value="LysR_subst-bd"/>
</dbReference>
<dbReference type="Pfam" id="PF00126">
    <property type="entry name" value="HTH_1"/>
    <property type="match status" value="1"/>
</dbReference>
<dbReference type="Gene3D" id="1.10.10.10">
    <property type="entry name" value="Winged helix-like DNA-binding domain superfamily/Winged helix DNA-binding domain"/>
    <property type="match status" value="1"/>
</dbReference>
<dbReference type="InterPro" id="IPR000847">
    <property type="entry name" value="LysR_HTH_N"/>
</dbReference>
<organism evidence="6 7">
    <name type="scientific">Rhizobium oryzicola</name>
    <dbReference type="NCBI Taxonomy" id="1232668"/>
    <lineage>
        <taxon>Bacteria</taxon>
        <taxon>Pseudomonadati</taxon>
        <taxon>Pseudomonadota</taxon>
        <taxon>Alphaproteobacteria</taxon>
        <taxon>Hyphomicrobiales</taxon>
        <taxon>Rhizobiaceae</taxon>
        <taxon>Rhizobium/Agrobacterium group</taxon>
        <taxon>Rhizobium</taxon>
    </lineage>
</organism>
<keyword evidence="3" id="KW-0238">DNA-binding</keyword>
<dbReference type="PANTHER" id="PTHR30537:SF79">
    <property type="entry name" value="TRANSCRIPTIONAL REGULATOR-RELATED"/>
    <property type="match status" value="1"/>
</dbReference>
<keyword evidence="2" id="KW-0805">Transcription regulation</keyword>
<dbReference type="SUPFAM" id="SSF46785">
    <property type="entry name" value="Winged helix' DNA-binding domain"/>
    <property type="match status" value="1"/>
</dbReference>
<dbReference type="PRINTS" id="PR00039">
    <property type="entry name" value="HTHLYSR"/>
</dbReference>
<dbReference type="InterPro" id="IPR036388">
    <property type="entry name" value="WH-like_DNA-bd_sf"/>
</dbReference>
<accession>A0ABT8T0A4</accession>
<reference evidence="6" key="1">
    <citation type="journal article" date="2015" name="Int. J. Syst. Evol. Microbiol.">
        <title>Rhizobium oryzicola sp. nov., potential plant-growth-promoting endophytic bacteria isolated from rice roots.</title>
        <authorList>
            <person name="Zhang X.X."/>
            <person name="Gao J.S."/>
            <person name="Cao Y.H."/>
            <person name="Sheirdil R.A."/>
            <person name="Wang X.C."/>
            <person name="Zhang L."/>
        </authorList>
    </citation>
    <scope>NUCLEOTIDE SEQUENCE</scope>
    <source>
        <strain evidence="6">05753</strain>
    </source>
</reference>
<evidence type="ECO:0000313" key="7">
    <source>
        <dbReference type="Proteomes" id="UP001169006"/>
    </source>
</evidence>
<keyword evidence="4" id="KW-0804">Transcription</keyword>
<dbReference type="EMBL" id="JAUKWQ010000005">
    <property type="protein sequence ID" value="MDO1583940.1"/>
    <property type="molecule type" value="Genomic_DNA"/>
</dbReference>
<evidence type="ECO:0000256" key="2">
    <source>
        <dbReference type="ARBA" id="ARBA00023015"/>
    </source>
</evidence>
<comment type="similarity">
    <text evidence="1">Belongs to the LysR transcriptional regulatory family.</text>
</comment>
<dbReference type="RefSeq" id="WP_302078151.1">
    <property type="nucleotide sequence ID" value="NZ_JAUKWQ010000005.1"/>
</dbReference>